<dbReference type="InterPro" id="IPR050469">
    <property type="entry name" value="Diguanylate_Cyclase"/>
</dbReference>
<sequence>MLKNLYLDSLEASVKYLRIILKEIAELKLPYTPIVYAVWYEYVSGQNPKLSKNIQAIRKKKELIDYQKVLEWFREYVSDRQVFITEEQTRKAGNLLEGITSRLTEGGNLMERQGDRLKAHIEKLDSASNQPDIKNICRDIVLETHRIIDGNTELKNDIHSTVTELHALKLELENLRKAVKTDLLTGLLNRRGFDDAIEKHMKDAQEQTAPLSLIIADIDRFKRINDNYGHLTGDNVLKLISKLIQRHIKGRDIACRFGGEEFIMALPETKMDGGFALAEQIRTSLEKVRWQSKSSGKDIGTITISLGVAQLIPGEDLNALIARADKALYAAKKNGRNRTGTHNGKEVILP</sequence>
<dbReference type="InterPro" id="IPR029787">
    <property type="entry name" value="Nucleotide_cyclase"/>
</dbReference>
<dbReference type="SUPFAM" id="SSF55073">
    <property type="entry name" value="Nucleotide cyclase"/>
    <property type="match status" value="1"/>
</dbReference>
<evidence type="ECO:0000259" key="2">
    <source>
        <dbReference type="PROSITE" id="PS50887"/>
    </source>
</evidence>
<dbReference type="InterPro" id="IPR000160">
    <property type="entry name" value="GGDEF_dom"/>
</dbReference>
<evidence type="ECO:0000313" key="4">
    <source>
        <dbReference type="Proteomes" id="UP000005778"/>
    </source>
</evidence>
<dbReference type="GO" id="GO:0043709">
    <property type="term" value="P:cell adhesion involved in single-species biofilm formation"/>
    <property type="evidence" value="ECO:0007669"/>
    <property type="project" value="TreeGrafter"/>
</dbReference>
<dbReference type="GO" id="GO:1902201">
    <property type="term" value="P:negative regulation of bacterial-type flagellum-dependent cell motility"/>
    <property type="evidence" value="ECO:0007669"/>
    <property type="project" value="TreeGrafter"/>
</dbReference>
<dbReference type="RefSeq" id="WP_004073874.1">
    <property type="nucleotide sequence ID" value="NZ_CM001488.1"/>
</dbReference>
<dbReference type="PROSITE" id="PS50887">
    <property type="entry name" value="GGDEF"/>
    <property type="match status" value="1"/>
</dbReference>
<evidence type="ECO:0000256" key="1">
    <source>
        <dbReference type="ARBA" id="ARBA00012528"/>
    </source>
</evidence>
<reference evidence="3 4" key="2">
    <citation type="submission" date="2012-02" db="EMBL/GenBank/DDBJ databases">
        <title>Improved High-Quality Draft sequence of Desulfobacter postgatei 2ac9.</title>
        <authorList>
            <consortium name="US DOE Joint Genome Institute"/>
            <person name="Lucas S."/>
            <person name="Han J."/>
            <person name="Lapidus A."/>
            <person name="Cheng J.-F."/>
            <person name="Goodwin L."/>
            <person name="Pitluck S."/>
            <person name="Peters L."/>
            <person name="Ovchinnikova G."/>
            <person name="Held B."/>
            <person name="Detter J.C."/>
            <person name="Han C."/>
            <person name="Tapia R."/>
            <person name="Land M."/>
            <person name="Hauser L."/>
            <person name="Kyrpides N."/>
            <person name="Ivanova N."/>
            <person name="Pagani I."/>
            <person name="Orellana R."/>
            <person name="Lovley D."/>
            <person name="Woyke T."/>
        </authorList>
    </citation>
    <scope>NUCLEOTIDE SEQUENCE [LARGE SCALE GENOMIC DNA]</scope>
    <source>
        <strain evidence="3 4">2ac9</strain>
    </source>
</reference>
<evidence type="ECO:0000313" key="3">
    <source>
        <dbReference type="EMBL" id="EIM64349.1"/>
    </source>
</evidence>
<gene>
    <name evidence="3" type="ORF">DespoDRAFT_02501</name>
</gene>
<dbReference type="NCBIfam" id="TIGR00254">
    <property type="entry name" value="GGDEF"/>
    <property type="match status" value="1"/>
</dbReference>
<dbReference type="PANTHER" id="PTHR45138">
    <property type="entry name" value="REGULATORY COMPONENTS OF SENSORY TRANSDUCTION SYSTEM"/>
    <property type="match status" value="1"/>
</dbReference>
<dbReference type="EMBL" id="CM001488">
    <property type="protein sequence ID" value="EIM64349.1"/>
    <property type="molecule type" value="Genomic_DNA"/>
</dbReference>
<dbReference type="Pfam" id="PF00990">
    <property type="entry name" value="GGDEF"/>
    <property type="match status" value="1"/>
</dbReference>
<dbReference type="eggNOG" id="COG3706">
    <property type="taxonomic scope" value="Bacteria"/>
</dbReference>
<dbReference type="EC" id="2.7.7.65" evidence="1"/>
<dbReference type="HOGENOM" id="CLU_000445_11_5_7"/>
<dbReference type="AlphaFoldDB" id="I5B4D6"/>
<dbReference type="CDD" id="cd01949">
    <property type="entry name" value="GGDEF"/>
    <property type="match status" value="1"/>
</dbReference>
<dbReference type="GO" id="GO:0052621">
    <property type="term" value="F:diguanylate cyclase activity"/>
    <property type="evidence" value="ECO:0007669"/>
    <property type="project" value="UniProtKB-EC"/>
</dbReference>
<organism evidence="3 4">
    <name type="scientific">Desulfobacter postgatei 2ac9</name>
    <dbReference type="NCBI Taxonomy" id="879212"/>
    <lineage>
        <taxon>Bacteria</taxon>
        <taxon>Pseudomonadati</taxon>
        <taxon>Thermodesulfobacteriota</taxon>
        <taxon>Desulfobacteria</taxon>
        <taxon>Desulfobacterales</taxon>
        <taxon>Desulfobacteraceae</taxon>
        <taxon>Desulfobacter</taxon>
    </lineage>
</organism>
<proteinExistence type="predicted"/>
<name>I5B4D6_9BACT</name>
<dbReference type="InterPro" id="IPR043128">
    <property type="entry name" value="Rev_trsase/Diguanyl_cyclase"/>
</dbReference>
<dbReference type="Proteomes" id="UP000005778">
    <property type="component" value="Chromosome"/>
</dbReference>
<dbReference type="GO" id="GO:0005886">
    <property type="term" value="C:plasma membrane"/>
    <property type="evidence" value="ECO:0007669"/>
    <property type="project" value="TreeGrafter"/>
</dbReference>
<dbReference type="SMART" id="SM00267">
    <property type="entry name" value="GGDEF"/>
    <property type="match status" value="1"/>
</dbReference>
<protein>
    <recommendedName>
        <fullName evidence="1">diguanylate cyclase</fullName>
        <ecNumber evidence="1">2.7.7.65</ecNumber>
    </recommendedName>
</protein>
<dbReference type="STRING" id="879212.DespoDRAFT_02501"/>
<reference evidence="3 4" key="1">
    <citation type="submission" date="2011-09" db="EMBL/GenBank/DDBJ databases">
        <authorList>
            <consortium name="US DOE Joint Genome Institute (JGI-PGF)"/>
            <person name="Lucas S."/>
            <person name="Han J."/>
            <person name="Lapidus A."/>
            <person name="Cheng J.-F."/>
            <person name="Goodwin L."/>
            <person name="Pitluck S."/>
            <person name="Peters L."/>
            <person name="Land M.L."/>
            <person name="Hauser L."/>
            <person name="Orellana R."/>
            <person name="Lovley D."/>
            <person name="Woyke T.J."/>
        </authorList>
    </citation>
    <scope>NUCLEOTIDE SEQUENCE [LARGE SCALE GENOMIC DNA]</scope>
    <source>
        <strain evidence="3 4">2ac9</strain>
    </source>
</reference>
<feature type="domain" description="GGDEF" evidence="2">
    <location>
        <begin position="209"/>
        <end position="344"/>
    </location>
</feature>
<dbReference type="FunFam" id="3.30.70.270:FF:000001">
    <property type="entry name" value="Diguanylate cyclase domain protein"/>
    <property type="match status" value="1"/>
</dbReference>
<dbReference type="Gene3D" id="3.30.70.270">
    <property type="match status" value="1"/>
</dbReference>
<keyword evidence="4" id="KW-1185">Reference proteome</keyword>
<accession>I5B4D6</accession>
<dbReference type="OrthoDB" id="9813903at2"/>
<dbReference type="PANTHER" id="PTHR45138:SF2">
    <property type="entry name" value="DIGUANYLATE CYCLASE VDCA"/>
    <property type="match status" value="1"/>
</dbReference>